<dbReference type="PIRSF" id="PIRSF006468">
    <property type="entry name" value="BCAT1"/>
    <property type="match status" value="1"/>
</dbReference>
<evidence type="ECO:0000256" key="10">
    <source>
        <dbReference type="RuleBase" id="RU004516"/>
    </source>
</evidence>
<comment type="cofactor">
    <cofactor evidence="1 10">
        <name>pyridoxal 5'-phosphate</name>
        <dbReference type="ChEBI" id="CHEBI:597326"/>
    </cofactor>
</comment>
<evidence type="ECO:0000256" key="6">
    <source>
        <dbReference type="ARBA" id="ARBA00022898"/>
    </source>
</evidence>
<dbReference type="FunFam" id="3.20.10.10:FF:000004">
    <property type="entry name" value="Branched-chain-amino-acid aminotransferase"/>
    <property type="match status" value="1"/>
</dbReference>
<dbReference type="PANTHER" id="PTHR11825">
    <property type="entry name" value="SUBGROUP IIII AMINOTRANSFERASE"/>
    <property type="match status" value="1"/>
</dbReference>
<dbReference type="GO" id="GO:0052654">
    <property type="term" value="F:L-leucine-2-oxoglutarate transaminase activity"/>
    <property type="evidence" value="ECO:0007669"/>
    <property type="project" value="EnsemblFungi"/>
</dbReference>
<proteinExistence type="inferred from homology"/>
<dbReference type="InterPro" id="IPR036038">
    <property type="entry name" value="Aminotransferase-like"/>
</dbReference>
<keyword evidence="5 11" id="KW-0808">Transferase</keyword>
<accession>B6K620</accession>
<dbReference type="InterPro" id="IPR033939">
    <property type="entry name" value="BCAT_family"/>
</dbReference>
<evidence type="ECO:0000256" key="1">
    <source>
        <dbReference type="ARBA" id="ARBA00001933"/>
    </source>
</evidence>
<dbReference type="GO" id="GO:0004084">
    <property type="term" value="F:branched-chain-amino-acid transaminase activity"/>
    <property type="evidence" value="ECO:0000318"/>
    <property type="project" value="GO_Central"/>
</dbReference>
<reference evidence="12 14" key="1">
    <citation type="journal article" date="2011" name="Science">
        <title>Comparative functional genomics of the fission yeasts.</title>
        <authorList>
            <person name="Rhind N."/>
            <person name="Chen Z."/>
            <person name="Yassour M."/>
            <person name="Thompson D.A."/>
            <person name="Haas B.J."/>
            <person name="Habib N."/>
            <person name="Wapinski I."/>
            <person name="Roy S."/>
            <person name="Lin M.F."/>
            <person name="Heiman D.I."/>
            <person name="Young S.K."/>
            <person name="Furuya K."/>
            <person name="Guo Y."/>
            <person name="Pidoux A."/>
            <person name="Chen H.M."/>
            <person name="Robbertse B."/>
            <person name="Goldberg J.M."/>
            <person name="Aoki K."/>
            <person name="Bayne E.H."/>
            <person name="Berlin A.M."/>
            <person name="Desjardins C.A."/>
            <person name="Dobbs E."/>
            <person name="Dukaj L."/>
            <person name="Fan L."/>
            <person name="FitzGerald M.G."/>
            <person name="French C."/>
            <person name="Gujja S."/>
            <person name="Hansen K."/>
            <person name="Keifenheim D."/>
            <person name="Levin J.Z."/>
            <person name="Mosher R.A."/>
            <person name="Mueller C.A."/>
            <person name="Pfiffner J."/>
            <person name="Priest M."/>
            <person name="Russ C."/>
            <person name="Smialowska A."/>
            <person name="Swoboda P."/>
            <person name="Sykes S.M."/>
            <person name="Vaughn M."/>
            <person name="Vengrova S."/>
            <person name="Yoder R."/>
            <person name="Zeng Q."/>
            <person name="Allshire R."/>
            <person name="Baulcombe D."/>
            <person name="Birren B.W."/>
            <person name="Brown W."/>
            <person name="Ekwall K."/>
            <person name="Kellis M."/>
            <person name="Leatherwood J."/>
            <person name="Levin H."/>
            <person name="Margalit H."/>
            <person name="Martienssen R."/>
            <person name="Nieduszynski C.A."/>
            <person name="Spatafora J.W."/>
            <person name="Friedman N."/>
            <person name="Dalgaard J.Z."/>
            <person name="Baumann P."/>
            <person name="Niki H."/>
            <person name="Regev A."/>
            <person name="Nusbaum C."/>
        </authorList>
    </citation>
    <scope>NUCLEOTIDE SEQUENCE [LARGE SCALE GENOMIC DNA]</scope>
    <source>
        <strain evidence="14">yFS275 / FY16936</strain>
    </source>
</reference>
<dbReference type="JaponicusDB" id="SJAG_04149">
    <property type="gene designation" value="eca39"/>
</dbReference>
<keyword evidence="14" id="KW-1185">Reference proteome</keyword>
<dbReference type="InterPro" id="IPR001544">
    <property type="entry name" value="Aminotrans_IV"/>
</dbReference>
<evidence type="ECO:0000313" key="13">
    <source>
        <dbReference type="JaponicusDB" id="SJAG_04149"/>
    </source>
</evidence>
<dbReference type="GO" id="GO:0005739">
    <property type="term" value="C:mitochondrion"/>
    <property type="evidence" value="ECO:0000318"/>
    <property type="project" value="GO_Central"/>
</dbReference>
<dbReference type="Gene3D" id="3.20.10.10">
    <property type="entry name" value="D-amino Acid Aminotransferase, subunit A, domain 2"/>
    <property type="match status" value="1"/>
</dbReference>
<dbReference type="GO" id="GO:0009098">
    <property type="term" value="P:L-leucine biosynthetic process"/>
    <property type="evidence" value="ECO:0000318"/>
    <property type="project" value="GO_Central"/>
</dbReference>
<dbReference type="CDD" id="cd01557">
    <property type="entry name" value="BCAT_beta_family"/>
    <property type="match status" value="1"/>
</dbReference>
<dbReference type="NCBIfam" id="NF009897">
    <property type="entry name" value="PRK13357.1"/>
    <property type="match status" value="1"/>
</dbReference>
<dbReference type="InterPro" id="IPR018300">
    <property type="entry name" value="Aminotrans_IV_CS"/>
</dbReference>
<dbReference type="PROSITE" id="PS00770">
    <property type="entry name" value="AA_TRANSFER_CLASS_4"/>
    <property type="match status" value="1"/>
</dbReference>
<dbReference type="SUPFAM" id="SSF56752">
    <property type="entry name" value="D-aminoacid aminotransferase-like PLP-dependent enzymes"/>
    <property type="match status" value="1"/>
</dbReference>
<evidence type="ECO:0000256" key="9">
    <source>
        <dbReference type="RuleBase" id="RU004106"/>
    </source>
</evidence>
<protein>
    <recommendedName>
        <fullName evidence="11">Branched-chain-amino-acid aminotransferase</fullName>
        <ecNumber evidence="11">2.6.1.42</ecNumber>
    </recommendedName>
</protein>
<dbReference type="HOGENOM" id="CLU_031922_0_1_1"/>
<dbReference type="GO" id="GO:0005759">
    <property type="term" value="C:mitochondrial matrix"/>
    <property type="evidence" value="ECO:0007669"/>
    <property type="project" value="EnsemblFungi"/>
</dbReference>
<sequence length="407" mass="45229">MFLTRNLQGLRALRVSRFSTSTRLASAAAAATATSRMQPMDCSEIKITKADKLKPMPELNTLQFGKEFTDHMLIMKWNKDNGWNKPEIVPFGNLSMHPASSVFHYSFECFEGMKAYKDANGVPRLFRPIRNAERMLNTGRRISLPDFDPNQLVEGIKKFVDLESRWVPQERGYSLYIRPTFIGTDSALGVHDVGNAMLFVIASPVGPYYKSGFKAVKLCCSENIVRAWPGGSGHYKLGGNYAPSVVPAREAGKKGFAQILWLYGEEDYVTEVGTMNCFTVWINKNGEKEIITAPLDGMILPGVTRASVLDIARERLAPQGWKITEGKYSMKDVAQAANEGRLLEVFGSGTAALVSPVKAIQYRGKEFSIPLPAGKEAGPITEQISNWILDIQYGKEPNHPWSVPVRN</sequence>
<gene>
    <name evidence="13" type="primary">eca39</name>
    <name evidence="12" type="ORF">SJAG_04149</name>
</gene>
<dbReference type="EC" id="2.6.1.42" evidence="11"/>
<evidence type="ECO:0000256" key="8">
    <source>
        <dbReference type="PIRSR" id="PIRSR006468-1"/>
    </source>
</evidence>
<comment type="similarity">
    <text evidence="2 9">Belongs to the class-IV pyridoxal-phosphate-dependent aminotransferase family.</text>
</comment>
<evidence type="ECO:0000256" key="3">
    <source>
        <dbReference type="ARBA" id="ARBA00022576"/>
    </source>
</evidence>
<evidence type="ECO:0000313" key="14">
    <source>
        <dbReference type="Proteomes" id="UP000001744"/>
    </source>
</evidence>
<dbReference type="GO" id="GO:0052655">
    <property type="term" value="F:L-valine-2-oxoglutarate transaminase activity"/>
    <property type="evidence" value="ECO:0007669"/>
    <property type="project" value="EnsemblFungi"/>
</dbReference>
<evidence type="ECO:0000256" key="11">
    <source>
        <dbReference type="RuleBase" id="RU004517"/>
    </source>
</evidence>
<dbReference type="FunFam" id="3.30.470.10:FF:000005">
    <property type="entry name" value="Branched-chain-amino-acid aminotransferase"/>
    <property type="match status" value="1"/>
</dbReference>
<keyword evidence="4 11" id="KW-0028">Amino-acid biosynthesis</keyword>
<dbReference type="GO" id="GO:1901705">
    <property type="term" value="P:L-isoleucine biosynthetic process"/>
    <property type="evidence" value="ECO:0007669"/>
    <property type="project" value="EnsemblFungi"/>
</dbReference>
<dbReference type="OMA" id="LTEVFAC"/>
<name>B6K620_SCHJY</name>
<dbReference type="NCBIfam" id="TIGR01123">
    <property type="entry name" value="ilvE_II"/>
    <property type="match status" value="1"/>
</dbReference>
<dbReference type="VEuPathDB" id="FungiDB:SJAG_04149"/>
<dbReference type="PANTHER" id="PTHR11825:SF44">
    <property type="entry name" value="BRANCHED-CHAIN-AMINO-ACID AMINOTRANSFERASE"/>
    <property type="match status" value="1"/>
</dbReference>
<dbReference type="eggNOG" id="KOG0975">
    <property type="taxonomic scope" value="Eukaryota"/>
</dbReference>
<keyword evidence="3 11" id="KW-0032">Aminotransferase</keyword>
<evidence type="ECO:0000256" key="5">
    <source>
        <dbReference type="ARBA" id="ARBA00022679"/>
    </source>
</evidence>
<evidence type="ECO:0000313" key="12">
    <source>
        <dbReference type="EMBL" id="EEB08974.2"/>
    </source>
</evidence>
<evidence type="ECO:0000256" key="2">
    <source>
        <dbReference type="ARBA" id="ARBA00009320"/>
    </source>
</evidence>
<keyword evidence="7 11" id="KW-0100">Branched-chain amino acid biosynthesis</keyword>
<dbReference type="AlphaFoldDB" id="B6K620"/>
<dbReference type="RefSeq" id="XP_002175267.2">
    <property type="nucleotide sequence ID" value="XM_002175231.2"/>
</dbReference>
<comment type="catalytic activity">
    <reaction evidence="11">
        <text>L-leucine + 2-oxoglutarate = 4-methyl-2-oxopentanoate + L-glutamate</text>
        <dbReference type="Rhea" id="RHEA:18321"/>
        <dbReference type="ChEBI" id="CHEBI:16810"/>
        <dbReference type="ChEBI" id="CHEBI:17865"/>
        <dbReference type="ChEBI" id="CHEBI:29985"/>
        <dbReference type="ChEBI" id="CHEBI:57427"/>
        <dbReference type="EC" id="2.6.1.42"/>
    </reaction>
</comment>
<dbReference type="InterPro" id="IPR005786">
    <property type="entry name" value="B_amino_transII"/>
</dbReference>
<dbReference type="InterPro" id="IPR043131">
    <property type="entry name" value="BCAT-like_N"/>
</dbReference>
<feature type="modified residue" description="N6-(pyridoxal phosphate)lysine" evidence="8">
    <location>
        <position position="236"/>
    </location>
</feature>
<dbReference type="EMBL" id="KE651167">
    <property type="protein sequence ID" value="EEB08974.2"/>
    <property type="molecule type" value="Genomic_DNA"/>
</dbReference>
<evidence type="ECO:0000256" key="4">
    <source>
        <dbReference type="ARBA" id="ARBA00022605"/>
    </source>
</evidence>
<comment type="catalytic activity">
    <reaction evidence="11">
        <text>L-valine + 2-oxoglutarate = 3-methyl-2-oxobutanoate + L-glutamate</text>
        <dbReference type="Rhea" id="RHEA:24813"/>
        <dbReference type="ChEBI" id="CHEBI:11851"/>
        <dbReference type="ChEBI" id="CHEBI:16810"/>
        <dbReference type="ChEBI" id="CHEBI:29985"/>
        <dbReference type="ChEBI" id="CHEBI:57762"/>
        <dbReference type="EC" id="2.6.1.42"/>
    </reaction>
</comment>
<organism evidence="12 14">
    <name type="scientific">Schizosaccharomyces japonicus (strain yFS275 / FY16936)</name>
    <name type="common">Fission yeast</name>
    <dbReference type="NCBI Taxonomy" id="402676"/>
    <lineage>
        <taxon>Eukaryota</taxon>
        <taxon>Fungi</taxon>
        <taxon>Dikarya</taxon>
        <taxon>Ascomycota</taxon>
        <taxon>Taphrinomycotina</taxon>
        <taxon>Schizosaccharomycetes</taxon>
        <taxon>Schizosaccharomycetales</taxon>
        <taxon>Schizosaccharomycetaceae</taxon>
        <taxon>Schizosaccharomyces</taxon>
    </lineage>
</organism>
<keyword evidence="6 10" id="KW-0663">Pyridoxal phosphate</keyword>
<dbReference type="GeneID" id="7049316"/>
<evidence type="ECO:0000256" key="7">
    <source>
        <dbReference type="ARBA" id="ARBA00023304"/>
    </source>
</evidence>
<dbReference type="Pfam" id="PF01063">
    <property type="entry name" value="Aminotran_4"/>
    <property type="match status" value="1"/>
</dbReference>
<dbReference type="GO" id="GO:0052656">
    <property type="term" value="F:L-isoleucine-2-oxoglutarate transaminase activity"/>
    <property type="evidence" value="ECO:0007669"/>
    <property type="project" value="EnsemblFungi"/>
</dbReference>
<dbReference type="STRING" id="402676.B6K620"/>
<dbReference type="InterPro" id="IPR043132">
    <property type="entry name" value="BCAT-like_C"/>
</dbReference>
<dbReference type="Gene3D" id="3.30.470.10">
    <property type="match status" value="1"/>
</dbReference>
<dbReference type="OrthoDB" id="1732691at2759"/>
<dbReference type="Proteomes" id="UP000001744">
    <property type="component" value="Unassembled WGS sequence"/>
</dbReference>
<dbReference type="GO" id="GO:0009099">
    <property type="term" value="P:L-valine biosynthetic process"/>
    <property type="evidence" value="ECO:0000318"/>
    <property type="project" value="GO_Central"/>
</dbReference>
<comment type="catalytic activity">
    <reaction evidence="11">
        <text>L-isoleucine + 2-oxoglutarate = (S)-3-methyl-2-oxopentanoate + L-glutamate</text>
        <dbReference type="Rhea" id="RHEA:24801"/>
        <dbReference type="ChEBI" id="CHEBI:16810"/>
        <dbReference type="ChEBI" id="CHEBI:29985"/>
        <dbReference type="ChEBI" id="CHEBI:35146"/>
        <dbReference type="ChEBI" id="CHEBI:58045"/>
        <dbReference type="EC" id="2.6.1.42"/>
    </reaction>
</comment>